<feature type="compositionally biased region" description="Basic and acidic residues" evidence="2">
    <location>
        <begin position="36"/>
        <end position="45"/>
    </location>
</feature>
<dbReference type="InterPro" id="IPR009269">
    <property type="entry name" value="NKAP_C"/>
</dbReference>
<feature type="compositionally biased region" description="Basic and acidic residues" evidence="2">
    <location>
        <begin position="98"/>
        <end position="111"/>
    </location>
</feature>
<dbReference type="Pfam" id="PF06047">
    <property type="entry name" value="Nkap_C"/>
    <property type="match status" value="1"/>
</dbReference>
<evidence type="ECO:0000256" key="2">
    <source>
        <dbReference type="SAM" id="MobiDB-lite"/>
    </source>
</evidence>
<evidence type="ECO:0000259" key="3">
    <source>
        <dbReference type="Pfam" id="PF06047"/>
    </source>
</evidence>
<feature type="compositionally biased region" description="Basic residues" evidence="2">
    <location>
        <begin position="46"/>
        <end position="81"/>
    </location>
</feature>
<dbReference type="InterPro" id="IPR040466">
    <property type="entry name" value="NKAP"/>
</dbReference>
<sequence length="250" mass="28633">MDVRRRERENIGLKGVSQVWGKSPTRIEDSDDEDEVTVKKRDHSPERRKKIKKDKKKKSKKLKKEKKSKKEKKKSKKRKRKYSDSSSSDSGSSDDEDGQVKWVEKGSEQVKSKKKRRSSSDDSGDESVVGPLQKQHVTLSAKDFGKALLPGEGAAMAAYIAEGKRIPRRGEIGLTSDEIASYESVGYVMSGSRHRRMEAVRIRKENQIYSADEKRALAMFSKEERQKRENLILGQFREMVSQKLAQEEKK</sequence>
<evidence type="ECO:0000256" key="1">
    <source>
        <dbReference type="ARBA" id="ARBA00009313"/>
    </source>
</evidence>
<keyword evidence="5" id="KW-1185">Reference proteome</keyword>
<organism evidence="4 5">
    <name type="scientific">Cotesia typhae</name>
    <dbReference type="NCBI Taxonomy" id="2053667"/>
    <lineage>
        <taxon>Eukaryota</taxon>
        <taxon>Metazoa</taxon>
        <taxon>Ecdysozoa</taxon>
        <taxon>Arthropoda</taxon>
        <taxon>Hexapoda</taxon>
        <taxon>Insecta</taxon>
        <taxon>Pterygota</taxon>
        <taxon>Neoptera</taxon>
        <taxon>Endopterygota</taxon>
        <taxon>Hymenoptera</taxon>
        <taxon>Apocrita</taxon>
        <taxon>Ichneumonoidea</taxon>
        <taxon>Braconidae</taxon>
        <taxon>Microgastrinae</taxon>
        <taxon>Cotesia</taxon>
    </lineage>
</organism>
<dbReference type="GO" id="GO:0010468">
    <property type="term" value="P:regulation of gene expression"/>
    <property type="evidence" value="ECO:0007669"/>
    <property type="project" value="TreeGrafter"/>
</dbReference>
<feature type="domain" description="NF-kappa-B-activating protein C-terminal" evidence="3">
    <location>
        <begin position="142"/>
        <end position="241"/>
    </location>
</feature>
<evidence type="ECO:0000313" key="5">
    <source>
        <dbReference type="Proteomes" id="UP000729913"/>
    </source>
</evidence>
<feature type="region of interest" description="Disordered" evidence="2">
    <location>
        <begin position="1"/>
        <end position="136"/>
    </location>
</feature>
<protein>
    <recommendedName>
        <fullName evidence="3">NF-kappa-B-activating protein C-terminal domain-containing protein</fullName>
    </recommendedName>
</protein>
<comment type="caution">
    <text evidence="4">The sequence shown here is derived from an EMBL/GenBank/DDBJ whole genome shotgun (WGS) entry which is preliminary data.</text>
</comment>
<dbReference type="PANTHER" id="PTHR13087:SF0">
    <property type="entry name" value="NFKB ACTIVATING PROTEIN LIKE"/>
    <property type="match status" value="1"/>
</dbReference>
<evidence type="ECO:0000313" key="4">
    <source>
        <dbReference type="EMBL" id="KAG8036593.1"/>
    </source>
</evidence>
<feature type="compositionally biased region" description="Basic and acidic residues" evidence="2">
    <location>
        <begin position="1"/>
        <end position="11"/>
    </location>
</feature>
<comment type="similarity">
    <text evidence="1">Belongs to the NKAP family.</text>
</comment>
<dbReference type="EMBL" id="JAAOIC020000048">
    <property type="protein sequence ID" value="KAG8036593.1"/>
    <property type="molecule type" value="Genomic_DNA"/>
</dbReference>
<dbReference type="GO" id="GO:0003682">
    <property type="term" value="F:chromatin binding"/>
    <property type="evidence" value="ECO:0007669"/>
    <property type="project" value="InterPro"/>
</dbReference>
<dbReference type="Proteomes" id="UP000729913">
    <property type="component" value="Unassembled WGS sequence"/>
</dbReference>
<dbReference type="AlphaFoldDB" id="A0A8J5R2D1"/>
<gene>
    <name evidence="4" type="ORF">G9C98_003915</name>
</gene>
<dbReference type="PANTHER" id="PTHR13087">
    <property type="entry name" value="NF-KAPPA B ACTIVATING PROTEIN"/>
    <property type="match status" value="1"/>
</dbReference>
<accession>A0A8J5R2D1</accession>
<reference evidence="4" key="1">
    <citation type="submission" date="2020-03" db="EMBL/GenBank/DDBJ databases">
        <authorList>
            <person name="Chebbi M.A."/>
            <person name="Drezen J.M."/>
        </authorList>
    </citation>
    <scope>NUCLEOTIDE SEQUENCE</scope>
    <source>
        <tissue evidence="4">Whole body</tissue>
    </source>
</reference>
<name>A0A8J5R2D1_9HYME</name>
<reference evidence="4" key="2">
    <citation type="submission" date="2021-04" db="EMBL/GenBank/DDBJ databases">
        <title>Genome-wide patterns of bracovirus chromosomal integration into multiple host tissues during parasitism.</title>
        <authorList>
            <person name="Chebbi M.A.C."/>
        </authorList>
    </citation>
    <scope>NUCLEOTIDE SEQUENCE</scope>
    <source>
        <tissue evidence="4">Whole body</tissue>
    </source>
</reference>
<proteinExistence type="inferred from homology"/>
<dbReference type="OrthoDB" id="273141at2759"/>
<dbReference type="GO" id="GO:0005634">
    <property type="term" value="C:nucleus"/>
    <property type="evidence" value="ECO:0007669"/>
    <property type="project" value="TreeGrafter"/>
</dbReference>